<evidence type="ECO:0000313" key="4">
    <source>
        <dbReference type="Proteomes" id="UP000177691"/>
    </source>
</evidence>
<dbReference type="InterPro" id="IPR022029">
    <property type="entry name" value="YoaR-like_PG-bd"/>
</dbReference>
<dbReference type="EMBL" id="MFFU01000034">
    <property type="protein sequence ID" value="OGF18877.1"/>
    <property type="molecule type" value="Genomic_DNA"/>
</dbReference>
<feature type="domain" description="YoaR-like putative peptidoglycan binding" evidence="2">
    <location>
        <begin position="299"/>
        <end position="379"/>
    </location>
</feature>
<proteinExistence type="predicted"/>
<dbReference type="PANTHER" id="PTHR35788">
    <property type="entry name" value="EXPORTED PROTEIN-RELATED"/>
    <property type="match status" value="1"/>
</dbReference>
<evidence type="ECO:0000313" key="3">
    <source>
        <dbReference type="EMBL" id="OGF18877.1"/>
    </source>
</evidence>
<dbReference type="Pfam" id="PF04294">
    <property type="entry name" value="VanW"/>
    <property type="match status" value="1"/>
</dbReference>
<keyword evidence="1" id="KW-0812">Transmembrane</keyword>
<reference evidence="3 4" key="1">
    <citation type="journal article" date="2016" name="Nat. Commun.">
        <title>Thousands of microbial genomes shed light on interconnected biogeochemical processes in an aquifer system.</title>
        <authorList>
            <person name="Anantharaman K."/>
            <person name="Brown C.T."/>
            <person name="Hug L.A."/>
            <person name="Sharon I."/>
            <person name="Castelle C.J."/>
            <person name="Probst A.J."/>
            <person name="Thomas B.C."/>
            <person name="Singh A."/>
            <person name="Wilkins M.J."/>
            <person name="Karaoz U."/>
            <person name="Brodie E.L."/>
            <person name="Williams K.H."/>
            <person name="Hubbard S.S."/>
            <person name="Banfield J.F."/>
        </authorList>
    </citation>
    <scope>NUCLEOTIDE SEQUENCE [LARGE SCALE GENOMIC DNA]</scope>
</reference>
<accession>A0A1F5RWS4</accession>
<dbReference type="InterPro" id="IPR007391">
    <property type="entry name" value="Vancomycin_resist_VanW"/>
</dbReference>
<keyword evidence="1" id="KW-1133">Transmembrane helix</keyword>
<evidence type="ECO:0000256" key="1">
    <source>
        <dbReference type="SAM" id="Phobius"/>
    </source>
</evidence>
<evidence type="ECO:0000259" key="2">
    <source>
        <dbReference type="Pfam" id="PF12229"/>
    </source>
</evidence>
<dbReference type="Proteomes" id="UP000177691">
    <property type="component" value="Unassembled WGS sequence"/>
</dbReference>
<protein>
    <recommendedName>
        <fullName evidence="2">YoaR-like putative peptidoglycan binding domain-containing protein</fullName>
    </recommendedName>
</protein>
<comment type="caution">
    <text evidence="3">The sequence shown here is derived from an EMBL/GenBank/DDBJ whole genome shotgun (WGS) entry which is preliminary data.</text>
</comment>
<gene>
    <name evidence="3" type="ORF">A3D54_00100</name>
</gene>
<keyword evidence="1" id="KW-0472">Membrane</keyword>
<name>A0A1F5RWS4_9BACT</name>
<dbReference type="InterPro" id="IPR052913">
    <property type="entry name" value="Glycopeptide_resist_protein"/>
</dbReference>
<organism evidence="3 4">
    <name type="scientific">Candidatus Falkowbacteria bacterium RIFCSPHIGHO2_02_FULL_45_15</name>
    <dbReference type="NCBI Taxonomy" id="1797987"/>
    <lineage>
        <taxon>Bacteria</taxon>
        <taxon>Candidatus Falkowiibacteriota</taxon>
    </lineage>
</organism>
<feature type="transmembrane region" description="Helical" evidence="1">
    <location>
        <begin position="43"/>
        <end position="66"/>
    </location>
</feature>
<sequence length="656" mass="72206">MKRAKKEPQLSLLNKSNETKASWASQARGRLSRFFTAKTVRRLRWLFAGSVIMVTIYLTASAAYLMHQRLYQDKFFNGLKIANASLGGKTLTEARRLLTQRTDAFSREGVTIIYQNKKLNVPASVIAPDPDASFDLFAFNPEDSLQALLAIGRNESDLKNIKEQLLAFIFTANSPASFYLDEPRLLSLLKENFSQFESQAKDAEIIFKNNELTIAPESYGKIFDYDGLLAQIKNRLAWLDSRPVRLTLQTDYPAIYAEQIDAALLEQAKTILRLAPIKLTASSTDPLAKDKEWVVNKERLTALITAKKSTGANQLFIGLKPEAWEEYVQAELVPGVNIEPVDAKFQITNGRVTEFKSSRNGQTINIDGTLTQLENALAAATTTPVTAGLLITEVASAVTNDNVNDLGINELLGTGESNFAGSPPNRRHNIAVGAAAVNGTLIKPAEEFSLLKTLGTIDGSTGYLPELVIKGDQTVPEYGGGLCQIGTTVFRAALASGLPITERRNHSYRVAYYEPAGIDATIYNPAPDFKFFNDTGYYILIQSRIEGNNLYFDFWGTKDGRLIEQTKPKIYNITPPPPGKIIDTDKLPPGEKKCTERAHSGADTTFTYTVTYPSGKINEQIFTSHYRPWQEVCLVGAAASSTPAVLDAPPPPGIEN</sequence>
<feature type="domain" description="YoaR-like putative peptidoglycan binding" evidence="2">
    <location>
        <begin position="139"/>
        <end position="244"/>
    </location>
</feature>
<dbReference type="PANTHER" id="PTHR35788:SF1">
    <property type="entry name" value="EXPORTED PROTEIN"/>
    <property type="match status" value="1"/>
</dbReference>
<dbReference type="Pfam" id="PF12229">
    <property type="entry name" value="PG_binding_4"/>
    <property type="match status" value="2"/>
</dbReference>
<dbReference type="AlphaFoldDB" id="A0A1F5RWS4"/>